<evidence type="ECO:0000313" key="5">
    <source>
        <dbReference type="EMBL" id="CAK8697286.1"/>
    </source>
</evidence>
<evidence type="ECO:0000256" key="3">
    <source>
        <dbReference type="SAM" id="Phobius"/>
    </source>
</evidence>
<dbReference type="Pfam" id="PF08357">
    <property type="entry name" value="SEFIR"/>
    <property type="match status" value="1"/>
</dbReference>
<evidence type="ECO:0000313" key="6">
    <source>
        <dbReference type="Proteomes" id="UP001642483"/>
    </source>
</evidence>
<dbReference type="InterPro" id="IPR038683">
    <property type="entry name" value="IL17RA/B_FnIII-like_1_sf"/>
</dbReference>
<organism evidence="5 6">
    <name type="scientific">Clavelina lepadiformis</name>
    <name type="common">Light-bulb sea squirt</name>
    <name type="synonym">Ascidia lepadiformis</name>
    <dbReference type="NCBI Taxonomy" id="159417"/>
    <lineage>
        <taxon>Eukaryota</taxon>
        <taxon>Metazoa</taxon>
        <taxon>Chordata</taxon>
        <taxon>Tunicata</taxon>
        <taxon>Ascidiacea</taxon>
        <taxon>Aplousobranchia</taxon>
        <taxon>Clavelinidae</taxon>
        <taxon>Clavelina</taxon>
    </lineage>
</organism>
<gene>
    <name evidence="5" type="ORF">CVLEPA_LOCUS30542</name>
</gene>
<comment type="caution">
    <text evidence="5">The sequence shown here is derived from an EMBL/GenBank/DDBJ whole genome shotgun (WGS) entry which is preliminary data.</text>
</comment>
<feature type="transmembrane region" description="Helical" evidence="3">
    <location>
        <begin position="266"/>
        <end position="288"/>
    </location>
</feature>
<keyword evidence="6" id="KW-1185">Reference proteome</keyword>
<name>A0ABP0GZX4_CLALP</name>
<comment type="subcellular location">
    <subcellularLocation>
        <location evidence="1">Cell membrane</location>
        <topology evidence="1">Single-pass type I membrane protein</topology>
    </subcellularLocation>
</comment>
<dbReference type="EMBL" id="CAWYQH010000163">
    <property type="protein sequence ID" value="CAK8697286.1"/>
    <property type="molecule type" value="Genomic_DNA"/>
</dbReference>
<evidence type="ECO:0000256" key="2">
    <source>
        <dbReference type="ARBA" id="ARBA00022475"/>
    </source>
</evidence>
<dbReference type="Proteomes" id="UP001642483">
    <property type="component" value="Unassembled WGS sequence"/>
</dbReference>
<protein>
    <recommendedName>
        <fullName evidence="4">SEFIR domain-containing protein</fullName>
    </recommendedName>
</protein>
<accession>A0ABP0GZX4</accession>
<dbReference type="InterPro" id="IPR013568">
    <property type="entry name" value="SEFIR_dom"/>
</dbReference>
<reference evidence="5 6" key="1">
    <citation type="submission" date="2024-02" db="EMBL/GenBank/DDBJ databases">
        <authorList>
            <person name="Daric V."/>
            <person name="Darras S."/>
        </authorList>
    </citation>
    <scope>NUCLEOTIDE SEQUENCE [LARGE SCALE GENOMIC DNA]</scope>
</reference>
<evidence type="ECO:0000259" key="4">
    <source>
        <dbReference type="Pfam" id="PF08357"/>
    </source>
</evidence>
<proteinExistence type="predicted"/>
<evidence type="ECO:0000256" key="1">
    <source>
        <dbReference type="ARBA" id="ARBA00004251"/>
    </source>
</evidence>
<feature type="domain" description="SEFIR" evidence="4">
    <location>
        <begin position="306"/>
        <end position="449"/>
    </location>
</feature>
<sequence length="549" mass="64020">MCNGTTYSELLQLQLAFDMINCFRHCVLMIHLCCIAVNCDVYSCNAKCSHVKVVGKEKILPPRKPLKQCRAEIIATHPYSKENETTASSPKWQNVSWYTYKRSNNKSYIALNLTWQQDIQEFVTGYYLTITPSRLTSLEIKRKFTFKFKPKTGPVIFNYACFGMRNNEEIRPNKLYLLVLMALPMYHENSDMLRDSWTISIPDCSNKRLFQTHDCVQEQMWSDESVDEFVENTDDEDYVQRESRNDDLREDIISSITVKPLNVTTVITIVVVFCIFLLITVSVVVFVWKRRQRTNSDFGFKSILMLVFQAEKSDLYFDISSRIASMLKKYGELEVSFNLWSMSKMEDKIQWFDDNKQCDHIVLVCTPEGKKNCDRLTQDALKDPFMIGLNQFKKEIQRTLWWWPKQHTFSCIYFEEKPEISIPNIIEQHKSNITIYRMREDFDKFFRHLTGRYVSAVPKEYIHNVFSKLKVCSNDRNIEQFHVNQDNLENINGAKVISESTVYFSTSTNDFNANSASGSSSCETCHTYTTHVVSDVTAVVDESITEISQ</sequence>
<keyword evidence="3" id="KW-0472">Membrane</keyword>
<keyword evidence="3" id="KW-1133">Transmembrane helix</keyword>
<keyword evidence="3" id="KW-0812">Transmembrane</keyword>
<keyword evidence="2" id="KW-1003">Cell membrane</keyword>
<dbReference type="Gene3D" id="2.60.40.2160">
    <property type="entry name" value="Interleukin-17 receptor A/B, fibronectin-III-like domain 1"/>
    <property type="match status" value="1"/>
</dbReference>
<dbReference type="Gene3D" id="3.40.50.11530">
    <property type="match status" value="1"/>
</dbReference>